<evidence type="ECO:0000256" key="8">
    <source>
        <dbReference type="SAM" id="SignalP"/>
    </source>
</evidence>
<evidence type="ECO:0000313" key="9">
    <source>
        <dbReference type="EMBL" id="EXC18509.1"/>
    </source>
</evidence>
<evidence type="ECO:0000256" key="7">
    <source>
        <dbReference type="ARBA" id="ARBA00023278"/>
    </source>
</evidence>
<reference evidence="10" key="1">
    <citation type="submission" date="2013-01" db="EMBL/GenBank/DDBJ databases">
        <title>Draft Genome Sequence of a Mulberry Tree, Morus notabilis C.K. Schneid.</title>
        <authorList>
            <person name="He N."/>
            <person name="Zhao S."/>
        </authorList>
    </citation>
    <scope>NUCLEOTIDE SEQUENCE</scope>
</reference>
<evidence type="ECO:0000256" key="1">
    <source>
        <dbReference type="ARBA" id="ARBA00004239"/>
    </source>
</evidence>
<comment type="similarity">
    <text evidence="2">Belongs to the CLV3/ESR signal peptide family.</text>
</comment>
<evidence type="ECO:0008006" key="11">
    <source>
        <dbReference type="Google" id="ProtNLM"/>
    </source>
</evidence>
<feature type="chain" id="PRO_5004929990" description="CLAVATA3/ESR (CLE)-related protein 5" evidence="8">
    <location>
        <begin position="30"/>
        <end position="87"/>
    </location>
</feature>
<protein>
    <recommendedName>
        <fullName evidence="11">CLAVATA3/ESR (CLE)-related protein 5</fullName>
    </recommendedName>
</protein>
<dbReference type="EMBL" id="KE345837">
    <property type="protein sequence ID" value="EXC18509.1"/>
    <property type="molecule type" value="Genomic_DNA"/>
</dbReference>
<dbReference type="GO" id="GO:0030154">
    <property type="term" value="P:cell differentiation"/>
    <property type="evidence" value="ECO:0007669"/>
    <property type="project" value="UniProtKB-KW"/>
</dbReference>
<sequence length="87" mass="10026">MSICAFLKASLLMTLFIIILSTFVVSSEARFAQNAFAATPNNRIDGHLFLRKFRYDRSKLEFYRRKLVLDQARPERTSPGGPDPQHH</sequence>
<evidence type="ECO:0000256" key="2">
    <source>
        <dbReference type="ARBA" id="ARBA00005416"/>
    </source>
</evidence>
<keyword evidence="3" id="KW-0964">Secreted</keyword>
<evidence type="ECO:0000256" key="5">
    <source>
        <dbReference type="ARBA" id="ARBA00022782"/>
    </source>
</evidence>
<dbReference type="eggNOG" id="ENOG502SE73">
    <property type="taxonomic scope" value="Eukaryota"/>
</dbReference>
<dbReference type="PANTHER" id="PTHR36016:SF1">
    <property type="entry name" value="CLAVATA3_ESR (CLE)-RELATED PROTEIN 5-RELATED"/>
    <property type="match status" value="1"/>
</dbReference>
<keyword evidence="6" id="KW-0325">Glycoprotein</keyword>
<dbReference type="GO" id="GO:0005576">
    <property type="term" value="C:extracellular region"/>
    <property type="evidence" value="ECO:0007669"/>
    <property type="project" value="UniProtKB-SubCell"/>
</dbReference>
<name>W9RZA7_9ROSA</name>
<dbReference type="Proteomes" id="UP000030645">
    <property type="component" value="Unassembled WGS sequence"/>
</dbReference>
<comment type="subcellular location">
    <subcellularLocation>
        <location evidence="1">Secreted</location>
        <location evidence="1">Extracellular space</location>
    </subcellularLocation>
</comment>
<dbReference type="PANTHER" id="PTHR36016">
    <property type="entry name" value="CLAVATA3/ESR (CLE)-RELATED PROTEIN 7"/>
    <property type="match status" value="1"/>
</dbReference>
<gene>
    <name evidence="9" type="ORF">L484_018690</name>
</gene>
<dbReference type="AlphaFoldDB" id="W9RZA7"/>
<keyword evidence="7" id="KW-0379">Hydroxylation</keyword>
<keyword evidence="4 8" id="KW-0732">Signal</keyword>
<accession>W9RZA7</accession>
<proteinExistence type="inferred from homology"/>
<evidence type="ECO:0000256" key="4">
    <source>
        <dbReference type="ARBA" id="ARBA00022729"/>
    </source>
</evidence>
<organism evidence="9 10">
    <name type="scientific">Morus notabilis</name>
    <dbReference type="NCBI Taxonomy" id="981085"/>
    <lineage>
        <taxon>Eukaryota</taxon>
        <taxon>Viridiplantae</taxon>
        <taxon>Streptophyta</taxon>
        <taxon>Embryophyta</taxon>
        <taxon>Tracheophyta</taxon>
        <taxon>Spermatophyta</taxon>
        <taxon>Magnoliopsida</taxon>
        <taxon>eudicotyledons</taxon>
        <taxon>Gunneridae</taxon>
        <taxon>Pentapetalae</taxon>
        <taxon>rosids</taxon>
        <taxon>fabids</taxon>
        <taxon>Rosales</taxon>
        <taxon>Moraceae</taxon>
        <taxon>Moreae</taxon>
        <taxon>Morus</taxon>
    </lineage>
</organism>
<evidence type="ECO:0000256" key="3">
    <source>
        <dbReference type="ARBA" id="ARBA00022525"/>
    </source>
</evidence>
<evidence type="ECO:0000313" key="10">
    <source>
        <dbReference type="Proteomes" id="UP000030645"/>
    </source>
</evidence>
<evidence type="ECO:0000256" key="6">
    <source>
        <dbReference type="ARBA" id="ARBA00023180"/>
    </source>
</evidence>
<dbReference type="InterPro" id="IPR039617">
    <property type="entry name" value="CLAVATA3-CLE"/>
</dbReference>
<feature type="signal peptide" evidence="8">
    <location>
        <begin position="1"/>
        <end position="29"/>
    </location>
</feature>
<keyword evidence="10" id="KW-1185">Reference proteome</keyword>
<keyword evidence="5" id="KW-0221">Differentiation</keyword>